<keyword evidence="4" id="KW-0678">Repressor</keyword>
<evidence type="ECO:0000256" key="13">
    <source>
        <dbReference type="ARBA" id="ARBA00022853"/>
    </source>
</evidence>
<evidence type="ECO:0000259" key="22">
    <source>
        <dbReference type="PROSITE" id="PS51726"/>
    </source>
</evidence>
<dbReference type="SUPFAM" id="SSF46785">
    <property type="entry name" value="Winged helix' DNA-binding domain"/>
    <property type="match status" value="1"/>
</dbReference>
<feature type="compositionally biased region" description="Polar residues" evidence="19">
    <location>
        <begin position="1128"/>
        <end position="1140"/>
    </location>
</feature>
<feature type="region of interest" description="Disordered" evidence="19">
    <location>
        <begin position="615"/>
        <end position="684"/>
    </location>
</feature>
<organism evidence="24 25">
    <name type="scientific">Limulus polyphemus</name>
    <name type="common">Atlantic horseshoe crab</name>
    <dbReference type="NCBI Taxonomy" id="6850"/>
    <lineage>
        <taxon>Eukaryota</taxon>
        <taxon>Metazoa</taxon>
        <taxon>Ecdysozoa</taxon>
        <taxon>Arthropoda</taxon>
        <taxon>Chelicerata</taxon>
        <taxon>Merostomata</taxon>
        <taxon>Xiphosura</taxon>
        <taxon>Limulidae</taxon>
        <taxon>Limulus</taxon>
    </lineage>
</organism>
<dbReference type="InterPro" id="IPR040706">
    <property type="entry name" value="Zf-MYST"/>
</dbReference>
<feature type="domain" description="SAMD1-like winged helix (WH)" evidence="23">
    <location>
        <begin position="26"/>
        <end position="102"/>
    </location>
</feature>
<accession>A0ABM1BKK8</accession>
<evidence type="ECO:0000256" key="2">
    <source>
        <dbReference type="ARBA" id="ARBA00010107"/>
    </source>
</evidence>
<feature type="domain" description="H15" evidence="21">
    <location>
        <begin position="114"/>
        <end position="186"/>
    </location>
</feature>
<keyword evidence="13" id="KW-0156">Chromatin regulator</keyword>
<dbReference type="InterPro" id="IPR016181">
    <property type="entry name" value="Acyl_CoA_acyltransferase"/>
</dbReference>
<keyword evidence="24" id="KW-1185">Reference proteome</keyword>
<evidence type="ECO:0000256" key="4">
    <source>
        <dbReference type="ARBA" id="ARBA00022491"/>
    </source>
</evidence>
<evidence type="ECO:0000256" key="14">
    <source>
        <dbReference type="ARBA" id="ARBA00022990"/>
    </source>
</evidence>
<evidence type="ECO:0000313" key="24">
    <source>
        <dbReference type="Proteomes" id="UP000694941"/>
    </source>
</evidence>
<dbReference type="EC" id="2.3.1.48" evidence="3"/>
<dbReference type="SUPFAM" id="SSF57903">
    <property type="entry name" value="FYVE/PHD zinc finger"/>
    <property type="match status" value="2"/>
</dbReference>
<dbReference type="PROSITE" id="PS51504">
    <property type="entry name" value="H15"/>
    <property type="match status" value="1"/>
</dbReference>
<dbReference type="CDD" id="cd15527">
    <property type="entry name" value="PHD2_KAT6A_6B"/>
    <property type="match status" value="1"/>
</dbReference>
<dbReference type="InterPro" id="IPR001965">
    <property type="entry name" value="Znf_PHD"/>
</dbReference>
<comment type="similarity">
    <text evidence="2">Belongs to the MYST (SAS/MOZ) family.</text>
</comment>
<feature type="compositionally biased region" description="Basic residues" evidence="19">
    <location>
        <begin position="1478"/>
        <end position="1488"/>
    </location>
</feature>
<evidence type="ECO:0000256" key="3">
    <source>
        <dbReference type="ARBA" id="ARBA00013184"/>
    </source>
</evidence>
<dbReference type="InterPro" id="IPR002717">
    <property type="entry name" value="HAT_MYST-type"/>
</dbReference>
<keyword evidence="11" id="KW-0862">Zinc</keyword>
<keyword evidence="5" id="KW-1017">Isopeptide bond</keyword>
<evidence type="ECO:0000256" key="5">
    <source>
        <dbReference type="ARBA" id="ARBA00022499"/>
    </source>
</evidence>
<keyword evidence="15" id="KW-0010">Activator</keyword>
<feature type="region of interest" description="Disordered" evidence="19">
    <location>
        <begin position="1967"/>
        <end position="1991"/>
    </location>
</feature>
<evidence type="ECO:0000259" key="21">
    <source>
        <dbReference type="PROSITE" id="PS51504"/>
    </source>
</evidence>
<dbReference type="Pfam" id="PF21524">
    <property type="entry name" value="SAMD1_WH"/>
    <property type="match status" value="1"/>
</dbReference>
<comment type="subcellular location">
    <subcellularLocation>
        <location evidence="1">Nucleus</location>
    </subcellularLocation>
</comment>
<dbReference type="InterPro" id="IPR005818">
    <property type="entry name" value="Histone_H1/H5_H15"/>
</dbReference>
<reference evidence="25" key="1">
    <citation type="submission" date="2025-08" db="UniProtKB">
        <authorList>
            <consortium name="RefSeq"/>
        </authorList>
    </citation>
    <scope>IDENTIFICATION</scope>
    <source>
        <tissue evidence="25">Muscle</tissue>
    </source>
</reference>
<evidence type="ECO:0000256" key="16">
    <source>
        <dbReference type="ARBA" id="ARBA00023242"/>
    </source>
</evidence>
<evidence type="ECO:0000313" key="25">
    <source>
        <dbReference type="RefSeq" id="XP_013783854.1"/>
    </source>
</evidence>
<feature type="compositionally biased region" description="Basic residues" evidence="19">
    <location>
        <begin position="1322"/>
        <end position="1344"/>
    </location>
</feature>
<keyword evidence="7" id="KW-0808">Transferase</keyword>
<dbReference type="Gene3D" id="3.30.60.60">
    <property type="entry name" value="N-acetyl transferase-like"/>
    <property type="match status" value="1"/>
</dbReference>
<dbReference type="PROSITE" id="PS52014">
    <property type="entry name" value="SAMD1_WH"/>
    <property type="match status" value="1"/>
</dbReference>
<dbReference type="Pfam" id="PF00628">
    <property type="entry name" value="PHD"/>
    <property type="match status" value="2"/>
</dbReference>
<keyword evidence="14" id="KW-0007">Acetylation</keyword>
<feature type="region of interest" description="Disordered" evidence="19">
    <location>
        <begin position="750"/>
        <end position="795"/>
    </location>
</feature>
<dbReference type="PROSITE" id="PS51726">
    <property type="entry name" value="MYST_HAT"/>
    <property type="match status" value="1"/>
</dbReference>
<dbReference type="InterPro" id="IPR036388">
    <property type="entry name" value="WH-like_DNA-bd_sf"/>
</dbReference>
<dbReference type="Pfam" id="PF01853">
    <property type="entry name" value="MOZ_SAS"/>
    <property type="match status" value="1"/>
</dbReference>
<evidence type="ECO:0000256" key="19">
    <source>
        <dbReference type="SAM" id="MobiDB-lite"/>
    </source>
</evidence>
<dbReference type="Proteomes" id="UP000694941">
    <property type="component" value="Unplaced"/>
</dbReference>
<dbReference type="RefSeq" id="XP_013783854.1">
    <property type="nucleotide sequence ID" value="XM_013928400.2"/>
</dbReference>
<comment type="catalytic activity">
    <reaction evidence="17">
        <text>L-lysyl-[protein] + acetyl-CoA = N(6)-acetyl-L-lysyl-[protein] + CoA + H(+)</text>
        <dbReference type="Rhea" id="RHEA:45948"/>
        <dbReference type="Rhea" id="RHEA-COMP:9752"/>
        <dbReference type="Rhea" id="RHEA-COMP:10731"/>
        <dbReference type="ChEBI" id="CHEBI:15378"/>
        <dbReference type="ChEBI" id="CHEBI:29969"/>
        <dbReference type="ChEBI" id="CHEBI:57287"/>
        <dbReference type="ChEBI" id="CHEBI:57288"/>
        <dbReference type="ChEBI" id="CHEBI:61930"/>
        <dbReference type="EC" id="2.3.1.48"/>
    </reaction>
</comment>
<feature type="compositionally biased region" description="Basic and acidic residues" evidence="19">
    <location>
        <begin position="1421"/>
        <end position="1444"/>
    </location>
</feature>
<proteinExistence type="inferred from homology"/>
<evidence type="ECO:0000256" key="11">
    <source>
        <dbReference type="ARBA" id="ARBA00022833"/>
    </source>
</evidence>
<dbReference type="SUPFAM" id="SSF55729">
    <property type="entry name" value="Acyl-CoA N-acyltransferases (Nat)"/>
    <property type="match status" value="1"/>
</dbReference>
<evidence type="ECO:0000256" key="10">
    <source>
        <dbReference type="ARBA" id="ARBA00022771"/>
    </source>
</evidence>
<dbReference type="PANTHER" id="PTHR10615">
    <property type="entry name" value="HISTONE ACETYLTRANSFERASE"/>
    <property type="match status" value="1"/>
</dbReference>
<evidence type="ECO:0000256" key="15">
    <source>
        <dbReference type="ARBA" id="ARBA00023159"/>
    </source>
</evidence>
<keyword evidence="16" id="KW-0539">Nucleus</keyword>
<dbReference type="Gene3D" id="3.40.630.30">
    <property type="match status" value="1"/>
</dbReference>
<feature type="domain" description="PHD-type" evidence="20">
    <location>
        <begin position="223"/>
        <end position="282"/>
    </location>
</feature>
<keyword evidence="6" id="KW-0597">Phosphoprotein</keyword>
<feature type="compositionally biased region" description="Basic and acidic residues" evidence="19">
    <location>
        <begin position="1224"/>
        <end position="1316"/>
    </location>
</feature>
<evidence type="ECO:0000256" key="9">
    <source>
        <dbReference type="ARBA" id="ARBA00022737"/>
    </source>
</evidence>
<dbReference type="PANTHER" id="PTHR10615:SF217">
    <property type="entry name" value="HISTONE ACETYLTRANSFERASE"/>
    <property type="match status" value="1"/>
</dbReference>
<feature type="compositionally biased region" description="Polar residues" evidence="19">
    <location>
        <begin position="1967"/>
        <end position="1982"/>
    </location>
</feature>
<evidence type="ECO:0000256" key="7">
    <source>
        <dbReference type="ARBA" id="ARBA00022679"/>
    </source>
</evidence>
<evidence type="ECO:0000256" key="12">
    <source>
        <dbReference type="ARBA" id="ARBA00022843"/>
    </source>
</evidence>
<feature type="region of interest" description="Disordered" evidence="19">
    <location>
        <begin position="1128"/>
        <end position="1509"/>
    </location>
</feature>
<dbReference type="InterPro" id="IPR036390">
    <property type="entry name" value="WH_DNA-bd_sf"/>
</dbReference>
<evidence type="ECO:0000256" key="17">
    <source>
        <dbReference type="ARBA" id="ARBA00048017"/>
    </source>
</evidence>
<feature type="compositionally biased region" description="Basic and acidic residues" evidence="19">
    <location>
        <begin position="671"/>
        <end position="680"/>
    </location>
</feature>
<sequence>MKDTEETGDGTNEGTLEEMGTIGKVRHAQANPTCTKWILEAINKIKHQKQRPSIDRICSAVRQSNKVSKDFIVEQLELAVVEGTVLKVYNKGLCSYKDPSGLSQVKTPSVRITEATDLVKLLQKVIRDLGDSEGSTLRSIEKYVKQTYTVDISSCLDLSKQLRFAAKRAVASGRLLQEGRFYKVGRVGGTGVSDVDLLGSASGSRSIKNFSLENSLHKKAVPIPICSFCRGTAESNREGVSEELISCADCGNSGHPNCLKYSPELTARVQNTRWQCIECKTCKVCGSRNQAEDLLFCDSCDQGFHMGCLKPPLVKMPKGSWSCELCVEELHSKKRRGRLLINEVAANVKQRYKKQSSSKIKAQKSVHGTCLSSDCDLQRSSSEKPINVKRNQSVSQLSGQRQVRRTKKRMTLKTSQFQEHMVVVPSSISQFHNCTGEEALDSKIELLEEQSQAMIPGLFESFSLSSKPKGLIDGLTKFFTPTNKRKSRVAISSMATPFTAVVPDSRQEINGHLESSEKVQHTDEASVESKQVIITERECTLSVTELPCTLQTPIVSNSTLFLKSNYSSSSSSTSTYSHTTSSLETSSMTASSTGQLKGLFDGLSHLYTTSDTRKRGMKIDRYAPPKRRRKNLLHNGKESQELSITSKEKSLDIENSEENIEVQDSTQTQKTSRESADLHESPTTVALTTQSLNRTPSSPVFSDAINHNCIGVTYSQTVVTSALSSTQDNKTSSSLSCSASQNDQSLKLSKFVSSPQSDSGVCDSSSPSSSKRKKNSKFSNGATGQTNKQHLPPGVTEKDLNLFRKAQQIALQATGHGMSPAEPPTRYPVSIEFGCYEIQTWYSSPFPQEYARFPKLFFCEFCLKYLKSKNILQRHRRKCFWTHPPATEIYRKDDLSVFEVDGNINKIYCQNLCLLAKLFLDHKTLYYDVEPFLFYVLTKNDDKGCHFVGYFSKEKHCQQKYNVSCIMTMPQYQRKGYGRFLIDFSYLLTRKEGLVGTPEKPLSDLGRLSYYSYWKSVTLEHLYKCKEESPKIEDISTKTGISPADIISILQHFEMLKYENDRLNIIIKRTFIEDYMKNVSVSKDRRLRVDPICLRWTPVISNSLFNHENSEAEKQMDEELNSKQELLHNSTSEPLETNQPLIIDTRETDQSRNKPHTIIGEKTVDIDKPTSKIQEDTKTNKNKTQEDSKASKNKIQQDTKTSKVLEATKNDDEAQEDTNTLKNKVQEDTKMVKSKVQEDTKMVKSKVQEDTKMVKSKVQEDTKMVKSKVQDDSKMVKSKVQDSTKIEKSKAQEDTKTKKKVEDNAKAEKSKGDEQSKSSSHSSKKKDKSKKKYLLKLKRKRKREHASDKHKSSFSSSYELEDIEPKKKKQKKDHNTSSKNNASNVENSHKEHGTSEKQTSQKEGKSKKKKNKKKKLAALKGELKLADGEHEKSSQKSHKTEKSSKKTKHHSEKSKSGGSPQKKQKSKKSGRSSDKKSSSKRKKRKKLKNAMASTCSTSHGTEETPESETGLMPPVLVPAIPAFSATLVQGHQSPFYELESSPPVLQASVTEQAEKPLSEEITYVNKDILTIEEKSITSINPISSIKLKEQDEEHAAVEWNKDHVEPEEVQESANDQFLLTPFSSDRENNESYEITSITIPQTHIEEISKGVVEQTEHLDDKDQLNEETEQSVFNLLKRDQEQSHHWCTDHEDYESPHMTSEQENTLTSLNIPHDTCDSMMEEDCVELEGVDKCEEDDILPEEFDDHVSCSMSSELAINEEEMSSPTVVVSEATDSLAEQLEVTTSAQLPLTPITPQTPGSNPPSMITNSQTVCNLDENLHEQHQETVISSGVVNSVGQTQETLVLTNSNNNVTSQPSDTSKFQEHLAEEFHNNLECLQTTSPETDLHTGDFTHRMDVVVVEANHTSQPPSSTPSTPSGFVGKHNSTPTPQDLANMGVYTPDSSTNSVISNGGFNSVEIDVTQLGLESPTSISSSEMAQNSVEPPQPAPTPQPYPDCAQLQNYCNAAQPPHSTPPHGAMVAAAAAIAQAQRQAHLQAHSCSSSGLKNCNKRVAIPSQHSSTAASHGHTASSPVSSLVQNSMISANSPSMNTLLVGQSSMCSSTNYMNTVNMAGNPAGSYMVGVPVATMIQHQTPALAVAAHSQQLQPQSHHNINMTNQASATLSGTMQRLTHVSVGLPPSAVSACAVSSTVPAGFHIQPPNYSCISTPNPTPTPNPPSQGNYSCSLAKLQQLTNGIMDIGPPHMSPSCNTMTPPPNLTPPSPQVNITPPPQMQRGIAPTLASLQPQGSIPSNAGHGYGQYSHRYHARQMQRSSNVAINHNLVAAGYQTLNGVSYRMPQGPPPGAAAMVNTAGYITNAGFINSSQLQTAAVPMGVVNFNMHPQAQYQESIQPSRSQNTMYTAYGYLNGGLPPQALNPVMRR</sequence>
<dbReference type="SMART" id="SM00526">
    <property type="entry name" value="H15"/>
    <property type="match status" value="1"/>
</dbReference>
<feature type="compositionally biased region" description="Low complexity" evidence="19">
    <location>
        <begin position="1905"/>
        <end position="1917"/>
    </location>
</feature>
<feature type="compositionally biased region" description="Basic and acidic residues" evidence="19">
    <location>
        <begin position="1162"/>
        <end position="1212"/>
    </location>
</feature>
<feature type="region of interest" description="Disordered" evidence="19">
    <location>
        <begin position="1904"/>
        <end position="1928"/>
    </location>
</feature>
<feature type="domain" description="PHD-type" evidence="20">
    <location>
        <begin position="279"/>
        <end position="329"/>
    </location>
</feature>
<feature type="region of interest" description="Disordered" evidence="19">
    <location>
        <begin position="1"/>
        <end position="24"/>
    </location>
</feature>
<feature type="compositionally biased region" description="Polar residues" evidence="19">
    <location>
        <begin position="1377"/>
        <end position="1386"/>
    </location>
</feature>
<gene>
    <name evidence="25" type="primary">LOC106468005</name>
</gene>
<dbReference type="InterPro" id="IPR050603">
    <property type="entry name" value="MYST_HAT"/>
</dbReference>
<dbReference type="InterPro" id="IPR013083">
    <property type="entry name" value="Znf_RING/FYVE/PHD"/>
</dbReference>
<keyword evidence="8" id="KW-0479">Metal-binding</keyword>
<name>A0ABM1BKK8_LIMPO</name>
<dbReference type="Pfam" id="PF17772">
    <property type="entry name" value="zf-MYST"/>
    <property type="match status" value="1"/>
</dbReference>
<keyword evidence="10 18" id="KW-0863">Zinc-finger</keyword>
<dbReference type="SMART" id="SM00249">
    <property type="entry name" value="PHD"/>
    <property type="match status" value="2"/>
</dbReference>
<evidence type="ECO:0000259" key="20">
    <source>
        <dbReference type="PROSITE" id="PS50016"/>
    </source>
</evidence>
<feature type="compositionally biased region" description="Basic and acidic residues" evidence="19">
    <location>
        <begin position="1387"/>
        <end position="1404"/>
    </location>
</feature>
<dbReference type="InterPro" id="IPR048589">
    <property type="entry name" value="SAMD1-like_WH"/>
</dbReference>
<protein>
    <recommendedName>
        <fullName evidence="3">histone acetyltransferase</fullName>
        <ecNumber evidence="3">2.3.1.48</ecNumber>
    </recommendedName>
</protein>
<evidence type="ECO:0000259" key="23">
    <source>
        <dbReference type="PROSITE" id="PS52014"/>
    </source>
</evidence>
<feature type="compositionally biased region" description="Low complexity" evidence="19">
    <location>
        <begin position="753"/>
        <end position="769"/>
    </location>
</feature>
<dbReference type="CDD" id="cd15618">
    <property type="entry name" value="PHD1_MOZ_MORF"/>
    <property type="match status" value="1"/>
</dbReference>
<feature type="compositionally biased region" description="Polar residues" evidence="19">
    <location>
        <begin position="780"/>
        <end position="789"/>
    </location>
</feature>
<feature type="compositionally biased region" description="Basic residues" evidence="19">
    <location>
        <begin position="1405"/>
        <end position="1417"/>
    </location>
</feature>
<keyword evidence="9" id="KW-0677">Repeat</keyword>
<feature type="compositionally biased region" description="Basic and acidic residues" evidence="19">
    <location>
        <begin position="635"/>
        <end position="652"/>
    </location>
</feature>
<keyword evidence="12" id="KW-0832">Ubl conjugation</keyword>
<evidence type="ECO:0000256" key="8">
    <source>
        <dbReference type="ARBA" id="ARBA00022723"/>
    </source>
</evidence>
<evidence type="ECO:0000256" key="1">
    <source>
        <dbReference type="ARBA" id="ARBA00004123"/>
    </source>
</evidence>
<dbReference type="InterPro" id="IPR011011">
    <property type="entry name" value="Znf_FYVE_PHD"/>
</dbReference>
<dbReference type="PROSITE" id="PS50016">
    <property type="entry name" value="ZF_PHD_2"/>
    <property type="match status" value="2"/>
</dbReference>
<feature type="compositionally biased region" description="Low complexity" evidence="19">
    <location>
        <begin position="9"/>
        <end position="18"/>
    </location>
</feature>
<dbReference type="Gene3D" id="3.30.40.10">
    <property type="entry name" value="Zinc/RING finger domain, C3HC4 (zinc finger)"/>
    <property type="match status" value="1"/>
</dbReference>
<evidence type="ECO:0000256" key="6">
    <source>
        <dbReference type="ARBA" id="ARBA00022553"/>
    </source>
</evidence>
<dbReference type="InterPro" id="IPR019787">
    <property type="entry name" value="Znf_PHD-finger"/>
</dbReference>
<dbReference type="Gene3D" id="1.10.10.10">
    <property type="entry name" value="Winged helix-like DNA-binding domain superfamily/Winged helix DNA-binding domain"/>
    <property type="match status" value="1"/>
</dbReference>
<feature type="domain" description="MYST-type HAT" evidence="22">
    <location>
        <begin position="823"/>
        <end position="1098"/>
    </location>
</feature>
<dbReference type="GeneID" id="106468005"/>
<evidence type="ECO:0000256" key="18">
    <source>
        <dbReference type="PROSITE-ProRule" id="PRU00146"/>
    </source>
</evidence>